<keyword evidence="1" id="KW-1015">Disulfide bond</keyword>
<feature type="signal peptide" evidence="2">
    <location>
        <begin position="1"/>
        <end position="19"/>
    </location>
</feature>
<keyword evidence="5" id="KW-1185">Reference proteome</keyword>
<reference evidence="4 5" key="1">
    <citation type="submission" date="2024-01" db="EMBL/GenBank/DDBJ databases">
        <title>The genome of the rayed Mediterranean limpet Patella caerulea (Linnaeus, 1758).</title>
        <authorList>
            <person name="Anh-Thu Weber A."/>
            <person name="Halstead-Nussloch G."/>
        </authorList>
    </citation>
    <scope>NUCLEOTIDE SEQUENCE [LARGE SCALE GENOMIC DNA]</scope>
    <source>
        <strain evidence="4">AATW-2023a</strain>
        <tissue evidence="4">Whole specimen</tissue>
    </source>
</reference>
<evidence type="ECO:0000256" key="2">
    <source>
        <dbReference type="SAM" id="SignalP"/>
    </source>
</evidence>
<keyword evidence="2" id="KW-0732">Signal</keyword>
<dbReference type="Proteomes" id="UP001347796">
    <property type="component" value="Unassembled WGS sequence"/>
</dbReference>
<dbReference type="InterPro" id="IPR003609">
    <property type="entry name" value="Pan_app"/>
</dbReference>
<feature type="domain" description="Apple" evidence="3">
    <location>
        <begin position="25"/>
        <end position="104"/>
    </location>
</feature>
<organism evidence="4 5">
    <name type="scientific">Patella caerulea</name>
    <name type="common">Rayed Mediterranean limpet</name>
    <dbReference type="NCBI Taxonomy" id="87958"/>
    <lineage>
        <taxon>Eukaryota</taxon>
        <taxon>Metazoa</taxon>
        <taxon>Spiralia</taxon>
        <taxon>Lophotrochozoa</taxon>
        <taxon>Mollusca</taxon>
        <taxon>Gastropoda</taxon>
        <taxon>Patellogastropoda</taxon>
        <taxon>Patelloidea</taxon>
        <taxon>Patellidae</taxon>
        <taxon>Patella</taxon>
    </lineage>
</organism>
<proteinExistence type="predicted"/>
<comment type="caution">
    <text evidence="4">The sequence shown here is derived from an EMBL/GenBank/DDBJ whole genome shotgun (WGS) entry which is preliminary data.</text>
</comment>
<sequence>MSVILTLILFKVLLPEVWLLKTLSCTNPNLIRPLQIGWSLQTKHIQSFTSGGLMHCSRECVYHSNCLSFNFRVSSGRCELNRVTSNNMDNLIEDSGSMYGSKADWISTVAGDCAHITCRTNHKCIPITNGTKCVLVDCGVPPDMTYGSIADFSGTTIGYRATYSCFVNITTKVILTCNEDGRWNGVVCNSSQISTANHNFIRV</sequence>
<evidence type="ECO:0000259" key="3">
    <source>
        <dbReference type="PROSITE" id="PS50948"/>
    </source>
</evidence>
<dbReference type="Pfam" id="PF00024">
    <property type="entry name" value="PAN_1"/>
    <property type="match status" value="1"/>
</dbReference>
<gene>
    <name evidence="4" type="ORF">SNE40_016261</name>
</gene>
<evidence type="ECO:0000256" key="1">
    <source>
        <dbReference type="ARBA" id="ARBA00023157"/>
    </source>
</evidence>
<protein>
    <recommendedName>
        <fullName evidence="3">Apple domain-containing protein</fullName>
    </recommendedName>
</protein>
<dbReference type="Gene3D" id="3.50.4.10">
    <property type="entry name" value="Hepatocyte Growth Factor"/>
    <property type="match status" value="1"/>
</dbReference>
<feature type="chain" id="PRO_5042813529" description="Apple domain-containing protein" evidence="2">
    <location>
        <begin position="20"/>
        <end position="203"/>
    </location>
</feature>
<dbReference type="SUPFAM" id="SSF57414">
    <property type="entry name" value="Hairpin loop containing domain-like"/>
    <property type="match status" value="1"/>
</dbReference>
<dbReference type="Gene3D" id="2.10.70.10">
    <property type="entry name" value="Complement Module, domain 1"/>
    <property type="match status" value="1"/>
</dbReference>
<accession>A0AAN8P7Y3</accession>
<dbReference type="AlphaFoldDB" id="A0AAN8P7Y3"/>
<dbReference type="InterPro" id="IPR035976">
    <property type="entry name" value="Sushi/SCR/CCP_sf"/>
</dbReference>
<dbReference type="EMBL" id="JAZGQO010000011">
    <property type="protein sequence ID" value="KAK6172647.1"/>
    <property type="molecule type" value="Genomic_DNA"/>
</dbReference>
<dbReference type="SUPFAM" id="SSF57535">
    <property type="entry name" value="Complement control module/SCR domain"/>
    <property type="match status" value="1"/>
</dbReference>
<evidence type="ECO:0000313" key="5">
    <source>
        <dbReference type="Proteomes" id="UP001347796"/>
    </source>
</evidence>
<dbReference type="PROSITE" id="PS50948">
    <property type="entry name" value="PAN"/>
    <property type="match status" value="1"/>
</dbReference>
<name>A0AAN8P7Y3_PATCE</name>
<evidence type="ECO:0000313" key="4">
    <source>
        <dbReference type="EMBL" id="KAK6172647.1"/>
    </source>
</evidence>